<accession>A0A9E8SE61</accession>
<evidence type="ECO:0000313" key="2">
    <source>
        <dbReference type="Proteomes" id="UP001164705"/>
    </source>
</evidence>
<dbReference type="EMBL" id="CP113088">
    <property type="protein sequence ID" value="WAC01969.1"/>
    <property type="molecule type" value="Genomic_DNA"/>
</dbReference>
<dbReference type="Proteomes" id="UP001164705">
    <property type="component" value="Chromosome"/>
</dbReference>
<protein>
    <submittedName>
        <fullName evidence="1">Uncharacterized protein</fullName>
    </submittedName>
</protein>
<reference evidence="1" key="1">
    <citation type="submission" date="2022-11" db="EMBL/GenBank/DDBJ databases">
        <title>Lacinutrix neustonica HL-RS19T sp. nov., isolated from the surface microlayer sample of brackish Lake Shihwa.</title>
        <authorList>
            <person name="Choi J.Y."/>
            <person name="Hwang C.Y."/>
        </authorList>
    </citation>
    <scope>NUCLEOTIDE SEQUENCE</scope>
    <source>
        <strain evidence="1">HL-RS19</strain>
    </source>
</reference>
<dbReference type="AlphaFoldDB" id="A0A9E8SE61"/>
<sequence length="198" mass="22698">MKDLKFPIHFSFKINTLANDFTAKDANGRTVAYVKQKLFKLKEAITIYSDENKTRVDYTIAANQWLDFSAAYAFKDAGGTNIGKVAGKGWSSIWKANYEIIDQNDKLQYRVSENNPWVKVLDSVVGEIPILGFFTGYMFHPTYNVTNLRGEAIVKLKKQPSFFGKEFKLELVKPIDNNDDERIILGLMMLILLERRRG</sequence>
<keyword evidence="2" id="KW-1185">Reference proteome</keyword>
<proteinExistence type="predicted"/>
<organism evidence="1 2">
    <name type="scientific">Lacinutrix neustonica</name>
    <dbReference type="NCBI Taxonomy" id="2980107"/>
    <lineage>
        <taxon>Bacteria</taxon>
        <taxon>Pseudomonadati</taxon>
        <taxon>Bacteroidota</taxon>
        <taxon>Flavobacteriia</taxon>
        <taxon>Flavobacteriales</taxon>
        <taxon>Flavobacteriaceae</taxon>
        <taxon>Lacinutrix</taxon>
    </lineage>
</organism>
<name>A0A9E8SE61_9FLAO</name>
<evidence type="ECO:0000313" key="1">
    <source>
        <dbReference type="EMBL" id="WAC01969.1"/>
    </source>
</evidence>
<dbReference type="KEGG" id="lnu:N7U66_19360"/>
<dbReference type="RefSeq" id="WP_267676567.1">
    <property type="nucleotide sequence ID" value="NZ_CP113088.1"/>
</dbReference>
<gene>
    <name evidence="1" type="ORF">N7U66_19360</name>
</gene>